<dbReference type="RefSeq" id="WP_188757444.1">
    <property type="nucleotide sequence ID" value="NZ_BMJB01000001.1"/>
</dbReference>
<dbReference type="Proteomes" id="UP000648801">
    <property type="component" value="Unassembled WGS sequence"/>
</dbReference>
<accession>A0A916RF27</accession>
<dbReference type="SUPFAM" id="SSF49899">
    <property type="entry name" value="Concanavalin A-like lectins/glucanases"/>
    <property type="match status" value="1"/>
</dbReference>
<dbReference type="Gene3D" id="2.120.10.30">
    <property type="entry name" value="TolB, C-terminal domain"/>
    <property type="match status" value="1"/>
</dbReference>
<evidence type="ECO:0000313" key="2">
    <source>
        <dbReference type="Proteomes" id="UP000648801"/>
    </source>
</evidence>
<gene>
    <name evidence="1" type="ORF">GCM10011507_01130</name>
</gene>
<protein>
    <recommendedName>
        <fullName evidence="3">DUF1349 domain-containing protein</fullName>
    </recommendedName>
</protein>
<sequence>MLAKRSRLASFTIAWIFILLISATISHAQVSYTTTWVGNTYSTIPTYVGNAMRSMWVAPEGVIYTASMWDESQGSINVYQNGHKINTIGAHGEEQGGAISGDATDLFSALQFNTTLGGSGFIARYNRSTGVRDLTWSASSDKTERRADVITGIADTGTLVYVSDHPDNLVRCYTTAGVWQSDWSLTDPGAIAVDGSGNIWVAQMSEGTIQEFAPTGTMLSTISMGSSARPSAMYYDSVNNQLMVGDQGPNMNIQIYGNLSTTPSVVGTFGVQGGYLDSTTGSKGQTGSQRFTRIVGIGKDASGNLYVLNNPWGGTWDLGRNGKTDLHAYNSSGVLQYTLQALNFEGDAAFDPGTDGAYLYSGQDVYNYTGTGGAGYVGNSVDALDNPTDPRLDITSQSRGFDFGLMADVNGHRILAAAGQNSDAFLFSYFPTNQYVSVPFGSLPGQATSPAGYTYANYFNTTARIRNGFCLDTNGDIWVGLDKTNAITHYPLTGFDANGMPIWGPPTTTPTPSTIAPLGGIEYIPSTDTMVLMNANGTDWTSLGGRVEVYHGWKAGHTTNPDLVINLKTAQNPKGRTAAGNYLFISYVHTVPDIDAYNLTTGADDLTMTSADPNVAVGNDVDSMYGIRAYQTSNGDYLISKDNYNENSIVIHRMTVVPTPDFKVSASPSSQTAAPGNSAAYTTTIGALNGFTDTVNLSVTGLPTGATAAFSPASITTSGSSTLTVSTATTTPPGTYPLTVTGTTSTLSRTATVTLVVPGPPDFNTSASPSSQTVTQGNSTTYTASISPLSGFTGTVAFSVSGLPAGATASFTPASITASGNSTLAVSTASTTPTGTYTLTITGTDGTLSHSATVTLVVATPDFSISAAPSSQTAAPGNSATFTTTIGALNGFTGTVNLSVTGLPTGATASFTPASVSTSGSSTLTVSTATRTPTGAYTLTILGTDGSLSHSATATLVVNANAGGLPTGWTDLDVGGVILAGSASYSNGTFTVNGAGTSIGGTADQFNYAYQAVASTDYTITARVVSLTDTNSGAQAGVMIRETLAAGSTMADINLTPANGVTWVYRSTTGAGGSRSPGFVAPYWVRVVRSGNTFISYYSPDGVNWTQQGTVTISMASNAYIGLVVSSRAASELATGTFDNVSITTPEKQSLTITPQSATTTYGNATTTLTATAAFSGSTPPSGSLILQVGSGSQMAGVCTVSGNTETCTADYPTASLAAGTSTITVTYAGDTNYAPASASATLTVNEAGNVQLVTTTALTLQNDGSYQATVTVSNTGGIAAQDVALTGVSVGSASGTPVPQSLGNIAPGAHVTSVVSVPASAGAPGSAAIAKVTGTYTGGTFGGSSRTTLP</sequence>
<dbReference type="InterPro" id="IPR013320">
    <property type="entry name" value="ConA-like_dom_sf"/>
</dbReference>
<comment type="caution">
    <text evidence="1">The sequence shown here is derived from an EMBL/GenBank/DDBJ whole genome shotgun (WGS) entry which is preliminary data.</text>
</comment>
<dbReference type="InterPro" id="IPR011042">
    <property type="entry name" value="6-blade_b-propeller_TolB-like"/>
</dbReference>
<name>A0A916RF27_9BACT</name>
<organism evidence="1 2">
    <name type="scientific">Edaphobacter acidisoli</name>
    <dbReference type="NCBI Taxonomy" id="2040573"/>
    <lineage>
        <taxon>Bacteria</taxon>
        <taxon>Pseudomonadati</taxon>
        <taxon>Acidobacteriota</taxon>
        <taxon>Terriglobia</taxon>
        <taxon>Terriglobales</taxon>
        <taxon>Acidobacteriaceae</taxon>
        <taxon>Edaphobacter</taxon>
    </lineage>
</organism>
<dbReference type="InterPro" id="IPR013783">
    <property type="entry name" value="Ig-like_fold"/>
</dbReference>
<dbReference type="Gene3D" id="2.60.40.10">
    <property type="entry name" value="Immunoglobulins"/>
    <property type="match status" value="1"/>
</dbReference>
<reference evidence="1" key="2">
    <citation type="submission" date="2020-09" db="EMBL/GenBank/DDBJ databases">
        <authorList>
            <person name="Sun Q."/>
            <person name="Zhou Y."/>
        </authorList>
    </citation>
    <scope>NUCLEOTIDE SEQUENCE</scope>
    <source>
        <strain evidence="1">CGMCC 1.15447</strain>
    </source>
</reference>
<dbReference type="EMBL" id="BMJB01000001">
    <property type="protein sequence ID" value="GGA53756.1"/>
    <property type="molecule type" value="Genomic_DNA"/>
</dbReference>
<evidence type="ECO:0008006" key="3">
    <source>
        <dbReference type="Google" id="ProtNLM"/>
    </source>
</evidence>
<dbReference type="Gene3D" id="2.60.120.200">
    <property type="match status" value="1"/>
</dbReference>
<dbReference type="SUPFAM" id="SSF63829">
    <property type="entry name" value="Calcium-dependent phosphotriesterase"/>
    <property type="match status" value="1"/>
</dbReference>
<evidence type="ECO:0000313" key="1">
    <source>
        <dbReference type="EMBL" id="GGA53756.1"/>
    </source>
</evidence>
<keyword evidence="2" id="KW-1185">Reference proteome</keyword>
<reference evidence="1" key="1">
    <citation type="journal article" date="2014" name="Int. J. Syst. Evol. Microbiol.">
        <title>Complete genome sequence of Corynebacterium casei LMG S-19264T (=DSM 44701T), isolated from a smear-ripened cheese.</title>
        <authorList>
            <consortium name="US DOE Joint Genome Institute (JGI-PGF)"/>
            <person name="Walter F."/>
            <person name="Albersmeier A."/>
            <person name="Kalinowski J."/>
            <person name="Ruckert C."/>
        </authorList>
    </citation>
    <scope>NUCLEOTIDE SEQUENCE</scope>
    <source>
        <strain evidence="1">CGMCC 1.15447</strain>
    </source>
</reference>
<proteinExistence type="predicted"/>